<keyword evidence="4" id="KW-1185">Reference proteome</keyword>
<evidence type="ECO:0000313" key="4">
    <source>
        <dbReference type="Proteomes" id="UP000825935"/>
    </source>
</evidence>
<accession>A0A8T2RC99</accession>
<evidence type="ECO:0000313" key="3">
    <source>
        <dbReference type="EMBL" id="KAH7294076.1"/>
    </source>
</evidence>
<feature type="region of interest" description="Disordered" evidence="1">
    <location>
        <begin position="76"/>
        <end position="104"/>
    </location>
</feature>
<dbReference type="EMBL" id="CM035433">
    <property type="protein sequence ID" value="KAH7294076.1"/>
    <property type="molecule type" value="Genomic_DNA"/>
</dbReference>
<dbReference type="SUPFAM" id="SSF54160">
    <property type="entry name" value="Chromo domain-like"/>
    <property type="match status" value="1"/>
</dbReference>
<feature type="domain" description="SAWADEE" evidence="2">
    <location>
        <begin position="123"/>
        <end position="246"/>
    </location>
</feature>
<dbReference type="GO" id="GO:0003682">
    <property type="term" value="F:chromatin binding"/>
    <property type="evidence" value="ECO:0007669"/>
    <property type="project" value="InterPro"/>
</dbReference>
<dbReference type="InterPro" id="IPR032001">
    <property type="entry name" value="SAWADEE_dom"/>
</dbReference>
<dbReference type="OrthoDB" id="1885884at2759"/>
<dbReference type="Proteomes" id="UP000825935">
    <property type="component" value="Chromosome 28"/>
</dbReference>
<reference evidence="3" key="1">
    <citation type="submission" date="2021-08" db="EMBL/GenBank/DDBJ databases">
        <title>WGS assembly of Ceratopteris richardii.</title>
        <authorList>
            <person name="Marchant D.B."/>
            <person name="Chen G."/>
            <person name="Jenkins J."/>
            <person name="Shu S."/>
            <person name="Leebens-Mack J."/>
            <person name="Grimwood J."/>
            <person name="Schmutz J."/>
            <person name="Soltis P."/>
            <person name="Soltis D."/>
            <person name="Chen Z.-H."/>
        </authorList>
    </citation>
    <scope>NUCLEOTIDE SEQUENCE</scope>
    <source>
        <strain evidence="3">Whitten #5841</strain>
        <tissue evidence="3">Leaf</tissue>
    </source>
</reference>
<organism evidence="3 4">
    <name type="scientific">Ceratopteris richardii</name>
    <name type="common">Triangle waterfern</name>
    <dbReference type="NCBI Taxonomy" id="49495"/>
    <lineage>
        <taxon>Eukaryota</taxon>
        <taxon>Viridiplantae</taxon>
        <taxon>Streptophyta</taxon>
        <taxon>Embryophyta</taxon>
        <taxon>Tracheophyta</taxon>
        <taxon>Polypodiopsida</taxon>
        <taxon>Polypodiidae</taxon>
        <taxon>Polypodiales</taxon>
        <taxon>Pteridineae</taxon>
        <taxon>Pteridaceae</taxon>
        <taxon>Parkerioideae</taxon>
        <taxon>Ceratopteris</taxon>
    </lineage>
</organism>
<comment type="caution">
    <text evidence="3">The sequence shown here is derived from an EMBL/GenBank/DDBJ whole genome shotgun (WGS) entry which is preliminary data.</text>
</comment>
<dbReference type="Gene3D" id="2.30.30.140">
    <property type="match status" value="1"/>
</dbReference>
<evidence type="ECO:0000259" key="2">
    <source>
        <dbReference type="Pfam" id="PF16719"/>
    </source>
</evidence>
<dbReference type="PANTHER" id="PTHR33827:SF7">
    <property type="entry name" value="PROTEIN SAWADEE HOMEODOMAIN HOMOLOG 2"/>
    <property type="match status" value="1"/>
</dbReference>
<gene>
    <name evidence="3" type="ORF">KP509_28G055200</name>
</gene>
<dbReference type="Pfam" id="PF16719">
    <property type="entry name" value="SAWADEE"/>
    <property type="match status" value="1"/>
</dbReference>
<dbReference type="InterPro" id="IPR016197">
    <property type="entry name" value="Chromo-like_dom_sf"/>
</dbReference>
<dbReference type="AlphaFoldDB" id="A0A8T2RC99"/>
<feature type="compositionally biased region" description="Polar residues" evidence="1">
    <location>
        <begin position="92"/>
        <end position="101"/>
    </location>
</feature>
<proteinExistence type="predicted"/>
<dbReference type="CDD" id="cd00024">
    <property type="entry name" value="CD_CSD"/>
    <property type="match status" value="1"/>
</dbReference>
<name>A0A8T2RC99_CERRI</name>
<dbReference type="Gene3D" id="2.40.50.40">
    <property type="match status" value="1"/>
</dbReference>
<sequence>MGRPCSGEGSRNFRSSQVTKSVAHCKDYHKNGSTHKGLQGLVAKFTKAREKSRNASANPKEMVDWLQNRRCSARKKGAPKEIERLSDKESFSGRTPTTITPPSEDIILATPVTPPAGEFDINAVEFEAKSSKDGAWYDVQTFLDHRIFESGPEVRVRFAGYGPEDDEWVDVRTAVRQRSVGCEETDCISIFPGDMVLCYLEGTNQALFYDACVIEVERRKHDIRGCRCRFLVQYVHNGAMGVLPLSKLCRRPENVYADTKPLDNASAVVAKGTK</sequence>
<dbReference type="PANTHER" id="PTHR33827">
    <property type="entry name" value="PROTEIN SAWADEE HOMEODOMAIN HOMOLOG 2"/>
    <property type="match status" value="1"/>
</dbReference>
<feature type="compositionally biased region" description="Basic and acidic residues" evidence="1">
    <location>
        <begin position="78"/>
        <end position="91"/>
    </location>
</feature>
<protein>
    <recommendedName>
        <fullName evidence="2">SAWADEE domain-containing protein</fullName>
    </recommendedName>
</protein>
<evidence type="ECO:0000256" key="1">
    <source>
        <dbReference type="SAM" id="MobiDB-lite"/>
    </source>
</evidence>
<dbReference type="InterPro" id="IPR039276">
    <property type="entry name" value="SHH1/2"/>
</dbReference>
<feature type="region of interest" description="Disordered" evidence="1">
    <location>
        <begin position="1"/>
        <end position="21"/>
    </location>
</feature>